<dbReference type="InterPro" id="IPR008579">
    <property type="entry name" value="UGlyAH_Cupin_dom"/>
</dbReference>
<dbReference type="PANTHER" id="PTHR33271:SF22">
    <property type="entry name" value="OS04G0445200 PROTEIN"/>
    <property type="match status" value="1"/>
</dbReference>
<dbReference type="SUPFAM" id="SSF51182">
    <property type="entry name" value="RmlC-like cupins"/>
    <property type="match status" value="1"/>
</dbReference>
<name>A0A381TSW9_9ZZZZ</name>
<dbReference type="AlphaFoldDB" id="A0A381TSW9"/>
<feature type="domain" description="(S)-ureidoglycine aminohydrolase cupin" evidence="1">
    <location>
        <begin position="16"/>
        <end position="87"/>
    </location>
</feature>
<evidence type="ECO:0000313" key="2">
    <source>
        <dbReference type="EMBL" id="SVA19120.1"/>
    </source>
</evidence>
<reference evidence="2" key="1">
    <citation type="submission" date="2018-05" db="EMBL/GenBank/DDBJ databases">
        <authorList>
            <person name="Lanie J.A."/>
            <person name="Ng W.-L."/>
            <person name="Kazmierczak K.M."/>
            <person name="Andrzejewski T.M."/>
            <person name="Davidsen T.M."/>
            <person name="Wayne K.J."/>
            <person name="Tettelin H."/>
            <person name="Glass J.I."/>
            <person name="Rusch D."/>
            <person name="Podicherti R."/>
            <person name="Tsui H.-C.T."/>
            <person name="Winkler M.E."/>
        </authorList>
    </citation>
    <scope>NUCLEOTIDE SEQUENCE</scope>
</reference>
<dbReference type="CDD" id="cd02227">
    <property type="entry name" value="cupin_TM1112-like"/>
    <property type="match status" value="1"/>
</dbReference>
<accession>A0A381TSW9</accession>
<proteinExistence type="predicted"/>
<evidence type="ECO:0000259" key="1">
    <source>
        <dbReference type="Pfam" id="PF05899"/>
    </source>
</evidence>
<dbReference type="PANTHER" id="PTHR33271">
    <property type="entry name" value="OS04G0445200 PROTEIN"/>
    <property type="match status" value="1"/>
</dbReference>
<dbReference type="Gene3D" id="2.60.120.10">
    <property type="entry name" value="Jelly Rolls"/>
    <property type="match status" value="1"/>
</dbReference>
<dbReference type="InterPro" id="IPR014710">
    <property type="entry name" value="RmlC-like_jellyroll"/>
</dbReference>
<dbReference type="EMBL" id="UINC01005108">
    <property type="protein sequence ID" value="SVA19120.1"/>
    <property type="molecule type" value="Genomic_DNA"/>
</dbReference>
<dbReference type="Pfam" id="PF05899">
    <property type="entry name" value="Cupin_3"/>
    <property type="match status" value="1"/>
</dbReference>
<gene>
    <name evidence="2" type="ORF">METZ01_LOCUS71974</name>
</gene>
<sequence length="90" mass="10385">MGKKITITKKTDTELEDLGVLNWPTWSCEASDFPWEYSDQETCFLLDGDVEVTTDEETVRFGAGDFVVFPKGLKCQWKVMKPVRKHYNFG</sequence>
<organism evidence="2">
    <name type="scientific">marine metagenome</name>
    <dbReference type="NCBI Taxonomy" id="408172"/>
    <lineage>
        <taxon>unclassified sequences</taxon>
        <taxon>metagenomes</taxon>
        <taxon>ecological metagenomes</taxon>
    </lineage>
</organism>
<dbReference type="InterPro" id="IPR011051">
    <property type="entry name" value="RmlC_Cupin_sf"/>
</dbReference>
<protein>
    <recommendedName>
        <fullName evidence="1">(S)-ureidoglycine aminohydrolase cupin domain-containing protein</fullName>
    </recommendedName>
</protein>